<evidence type="ECO:0000256" key="2">
    <source>
        <dbReference type="ARBA" id="ARBA00022475"/>
    </source>
</evidence>
<feature type="transmembrane region" description="Helical" evidence="6">
    <location>
        <begin position="181"/>
        <end position="200"/>
    </location>
</feature>
<keyword evidence="2" id="KW-1003">Cell membrane</keyword>
<dbReference type="RefSeq" id="WP_377182433.1">
    <property type="nucleotide sequence ID" value="NZ_JBHUPD010000001.1"/>
</dbReference>
<evidence type="ECO:0000256" key="3">
    <source>
        <dbReference type="ARBA" id="ARBA00022692"/>
    </source>
</evidence>
<protein>
    <submittedName>
        <fullName evidence="7">Lipopolysaccharide biosynthesis protein</fullName>
    </submittedName>
</protein>
<feature type="transmembrane region" description="Helical" evidence="6">
    <location>
        <begin position="290"/>
        <end position="310"/>
    </location>
</feature>
<dbReference type="Proteomes" id="UP001597557">
    <property type="component" value="Unassembled WGS sequence"/>
</dbReference>
<feature type="transmembrane region" description="Helical" evidence="6">
    <location>
        <begin position="206"/>
        <end position="228"/>
    </location>
</feature>
<feature type="transmembrane region" description="Helical" evidence="6">
    <location>
        <begin position="145"/>
        <end position="169"/>
    </location>
</feature>
<feature type="transmembrane region" description="Helical" evidence="6">
    <location>
        <begin position="249"/>
        <end position="270"/>
    </location>
</feature>
<gene>
    <name evidence="7" type="ORF">ACFS5N_03875</name>
</gene>
<feature type="transmembrane region" description="Helical" evidence="6">
    <location>
        <begin position="29"/>
        <end position="49"/>
    </location>
</feature>
<reference evidence="8" key="1">
    <citation type="journal article" date="2019" name="Int. J. Syst. Evol. Microbiol.">
        <title>The Global Catalogue of Microorganisms (GCM) 10K type strain sequencing project: providing services to taxonomists for standard genome sequencing and annotation.</title>
        <authorList>
            <consortium name="The Broad Institute Genomics Platform"/>
            <consortium name="The Broad Institute Genome Sequencing Center for Infectious Disease"/>
            <person name="Wu L."/>
            <person name="Ma J."/>
        </authorList>
    </citation>
    <scope>NUCLEOTIDE SEQUENCE [LARGE SCALE GENOMIC DNA]</scope>
    <source>
        <strain evidence="8">KCTC 22437</strain>
    </source>
</reference>
<sequence length="469" mass="52184">MAIKIIASARKFIASLTGSDKSLTGKVNLNIIISFGLRAISVASAFLTVSFSLKLLDTNKYGIWLAISSTVSWISVLDIGLANGLRNKIAEYFALKDYASSKVDVSSTYAILLMIMVPVMLIFCAIAPFVNWNSVFNTHLDEHELMYTLIAVFIGLALQFVLKPIASILQGDQKIHKANQIALVCNVSPLIPIIVGAKYLKGSILFLAMAQTMLPVLVMLIYSIVLFSKGYKNISPSLKSVDLKKSRSLFGLSFAFFIVQIARVFILSTTEIIITRNFGGSYVTIYNLLFRYYSVAGIVLYIVLATYWSAFTNAFALNDLEWVRASIRKLLKMAFAFTAIIIVQFLLIKPVFHIWVGDKVPVPMSTSISMAIYFILCLFTDTLVIVINGSGRMRIQSIVTMITAILHIPVVLFLIRYYHMGLNAIVYATSIWVIIQGIMWRREIGVIMRQSELRAAAAGVKEADKLQTN</sequence>
<dbReference type="InterPro" id="IPR050833">
    <property type="entry name" value="Poly_Biosynth_Transport"/>
</dbReference>
<dbReference type="PANTHER" id="PTHR30250">
    <property type="entry name" value="PST FAMILY PREDICTED COLANIC ACID TRANSPORTER"/>
    <property type="match status" value="1"/>
</dbReference>
<comment type="caution">
    <text evidence="7">The sequence shown here is derived from an EMBL/GenBank/DDBJ whole genome shotgun (WGS) entry which is preliminary data.</text>
</comment>
<feature type="transmembrane region" description="Helical" evidence="6">
    <location>
        <begin position="424"/>
        <end position="440"/>
    </location>
</feature>
<feature type="transmembrane region" description="Helical" evidence="6">
    <location>
        <begin position="61"/>
        <end position="85"/>
    </location>
</feature>
<accession>A0ABW5Y988</accession>
<name>A0ABW5Y988_9SPHI</name>
<feature type="transmembrane region" description="Helical" evidence="6">
    <location>
        <begin position="106"/>
        <end position="130"/>
    </location>
</feature>
<dbReference type="EMBL" id="JBHUPD010000001">
    <property type="protein sequence ID" value="MFD2871595.1"/>
    <property type="molecule type" value="Genomic_DNA"/>
</dbReference>
<feature type="transmembrane region" description="Helical" evidence="6">
    <location>
        <begin position="398"/>
        <end position="418"/>
    </location>
</feature>
<evidence type="ECO:0000256" key="1">
    <source>
        <dbReference type="ARBA" id="ARBA00004651"/>
    </source>
</evidence>
<comment type="subcellular location">
    <subcellularLocation>
        <location evidence="1">Cell membrane</location>
        <topology evidence="1">Multi-pass membrane protein</topology>
    </subcellularLocation>
</comment>
<organism evidence="7 8">
    <name type="scientific">Mucilaginibacter ximonensis</name>
    <dbReference type="NCBI Taxonomy" id="538021"/>
    <lineage>
        <taxon>Bacteria</taxon>
        <taxon>Pseudomonadati</taxon>
        <taxon>Bacteroidota</taxon>
        <taxon>Sphingobacteriia</taxon>
        <taxon>Sphingobacteriales</taxon>
        <taxon>Sphingobacteriaceae</taxon>
        <taxon>Mucilaginibacter</taxon>
    </lineage>
</organism>
<evidence type="ECO:0000313" key="7">
    <source>
        <dbReference type="EMBL" id="MFD2871595.1"/>
    </source>
</evidence>
<keyword evidence="3 6" id="KW-0812">Transmembrane</keyword>
<keyword evidence="8" id="KW-1185">Reference proteome</keyword>
<dbReference type="PANTHER" id="PTHR30250:SF11">
    <property type="entry name" value="O-ANTIGEN TRANSPORTER-RELATED"/>
    <property type="match status" value="1"/>
</dbReference>
<feature type="transmembrane region" description="Helical" evidence="6">
    <location>
        <begin position="330"/>
        <end position="348"/>
    </location>
</feature>
<evidence type="ECO:0000256" key="5">
    <source>
        <dbReference type="ARBA" id="ARBA00023136"/>
    </source>
</evidence>
<feature type="transmembrane region" description="Helical" evidence="6">
    <location>
        <begin position="368"/>
        <end position="386"/>
    </location>
</feature>
<dbReference type="CDD" id="cd12082">
    <property type="entry name" value="MATE_like"/>
    <property type="match status" value="1"/>
</dbReference>
<evidence type="ECO:0000313" key="8">
    <source>
        <dbReference type="Proteomes" id="UP001597557"/>
    </source>
</evidence>
<keyword evidence="4 6" id="KW-1133">Transmembrane helix</keyword>
<keyword evidence="5 6" id="KW-0472">Membrane</keyword>
<proteinExistence type="predicted"/>
<evidence type="ECO:0000256" key="4">
    <source>
        <dbReference type="ARBA" id="ARBA00022989"/>
    </source>
</evidence>
<evidence type="ECO:0000256" key="6">
    <source>
        <dbReference type="SAM" id="Phobius"/>
    </source>
</evidence>